<evidence type="ECO:0000313" key="2">
    <source>
        <dbReference type="Proteomes" id="UP001472677"/>
    </source>
</evidence>
<dbReference type="EMBL" id="JBBPBM010000061">
    <property type="protein sequence ID" value="KAK8516050.1"/>
    <property type="molecule type" value="Genomic_DNA"/>
</dbReference>
<reference evidence="1 2" key="1">
    <citation type="journal article" date="2024" name="G3 (Bethesda)">
        <title>Genome assembly of Hibiscus sabdariffa L. provides insights into metabolisms of medicinal natural products.</title>
        <authorList>
            <person name="Kim T."/>
        </authorList>
    </citation>
    <scope>NUCLEOTIDE SEQUENCE [LARGE SCALE GENOMIC DNA]</scope>
    <source>
        <strain evidence="1">TK-2024</strain>
        <tissue evidence="1">Old leaves</tissue>
    </source>
</reference>
<dbReference type="Proteomes" id="UP001472677">
    <property type="component" value="Unassembled WGS sequence"/>
</dbReference>
<gene>
    <name evidence="1" type="ORF">V6N12_066885</name>
</gene>
<evidence type="ECO:0000313" key="1">
    <source>
        <dbReference type="EMBL" id="KAK8516050.1"/>
    </source>
</evidence>
<keyword evidence="2" id="KW-1185">Reference proteome</keyword>
<comment type="caution">
    <text evidence="1">The sequence shown here is derived from an EMBL/GenBank/DDBJ whole genome shotgun (WGS) entry which is preliminary data.</text>
</comment>
<name>A0ABR2C9H0_9ROSI</name>
<protein>
    <submittedName>
        <fullName evidence="1">Uncharacterized protein</fullName>
    </submittedName>
</protein>
<proteinExistence type="predicted"/>
<organism evidence="1 2">
    <name type="scientific">Hibiscus sabdariffa</name>
    <name type="common">roselle</name>
    <dbReference type="NCBI Taxonomy" id="183260"/>
    <lineage>
        <taxon>Eukaryota</taxon>
        <taxon>Viridiplantae</taxon>
        <taxon>Streptophyta</taxon>
        <taxon>Embryophyta</taxon>
        <taxon>Tracheophyta</taxon>
        <taxon>Spermatophyta</taxon>
        <taxon>Magnoliopsida</taxon>
        <taxon>eudicotyledons</taxon>
        <taxon>Gunneridae</taxon>
        <taxon>Pentapetalae</taxon>
        <taxon>rosids</taxon>
        <taxon>malvids</taxon>
        <taxon>Malvales</taxon>
        <taxon>Malvaceae</taxon>
        <taxon>Malvoideae</taxon>
        <taxon>Hibiscus</taxon>
    </lineage>
</organism>
<accession>A0ABR2C9H0</accession>
<sequence>MRLFWPDWKLRLWNAKVKVCGFQGQHLKRARIYEIEGFLCSKDERDHFWRRKSGGDEVGIERSNKDHGIMRIGTKDNWMVL</sequence>